<dbReference type="EC" id="3.2.1.-" evidence="11"/>
<evidence type="ECO:0000256" key="1">
    <source>
        <dbReference type="ARBA" id="ARBA00000365"/>
    </source>
</evidence>
<name>A0AAN9GLI2_9CAEN</name>
<dbReference type="InterPro" id="IPR000602">
    <property type="entry name" value="Glyco_hydro_38_N"/>
</dbReference>
<keyword evidence="9" id="KW-0325">Glycoprotein</keyword>
<dbReference type="CDD" id="cd10810">
    <property type="entry name" value="GH38N_AMII_LAM_like"/>
    <property type="match status" value="1"/>
</dbReference>
<evidence type="ECO:0000256" key="10">
    <source>
        <dbReference type="ARBA" id="ARBA00023295"/>
    </source>
</evidence>
<sequence>MASTGKLFLVLCVLTVSGKDLRPVKLHHGDDSTCGYDSCNPVKDDMINVHVVPHTHDDVGWLITVDQYYYERVQYILDSVIPELEKDPSKRFIYVEIAFFARWYREQDDATMHTVQRLVDEGRLEFILGGWSMNDEGATHYNAIIDQHALGFEFLRETFGKCGKPRVGWQLDPFGHSREQASIFARFGFDSLFIGRLDYEDKTFRQNQTTMEMIWRGSPNSLGTQADLFTGVLPNLYQPPGQFCFDITCPDAPFVDDPRLHDVNVKDKVDTFLSEMADQAKQYTSNHLIVTMGSDFQYQAAQHWYINLDKLIKHVNARQANGSKVNVLYSTPSCYTYHVNKAGKTYTTKEDDFFPYPIRPHSFMTGYFTSRAALKGYIRRTNNFFQVIKQLDALAMLEDTDNSTFNINILAEAMGVAQHHDAVSGTEKQVVAYDYAERLANGIMEGQKVYNDAVKKLSARNGDTVLEHNFCTLLNISVCPLSEDQNQFMVTVYNPIARTGLEHVRLPVSTDQTASFKVTGPDGQEVTSELIPISPDTFRIPERKKDTAKYELVFPASLVPLGYSVYTVTRNAVLQKAALEKKTFVQGVDVVLQNEFISVSFDGTTGALKSMTNLEKRISIDVTQSFNYYNSFAGNNSQPEFQSSGAYIFRPNGSSVPVSMGNGQAKLTTKTYFVQSEMVQEVYQEFSPWVTQSVKLYNHHRFVQFHWTVGPIPITDNHGKEIVNRFQTSLRNNQVFYTDANGREMLKRQLNYRQTWPLNNTEPISGNYYPVNSRIYIRDEAKQVQFTVLTDRSEGGTSLREGEVELMVHRRILHDDNFGVGEPLNETGSDGKGLIVRGSHYVMLDPISSAAAGHRDLGERLFMAPSLTFSQPSSIKSRVDAKNTWSGVRQALPDNVHLLTLQQYPSAGPAPSETQPFLLRLEHFYEKGEDPVLSQPATVNLQDLFIPFDIIAATELTLGGDMVLSELNKLQWNYPHEDDHYQNSNQKKDSVLEFKSEKAGKNTVDDPLTLTLNPMEIRTFQITVKAAVERVSMTVSEGWTSHWRVRDDVGTEATSAKMDGRWSPHNTGR</sequence>
<evidence type="ECO:0000256" key="6">
    <source>
        <dbReference type="ARBA" id="ARBA00022801"/>
    </source>
</evidence>
<dbReference type="PANTHER" id="PTHR11607:SF3">
    <property type="entry name" value="LYSOSOMAL ALPHA-MANNOSIDASE"/>
    <property type="match status" value="1"/>
</dbReference>
<keyword evidence="6 11" id="KW-0378">Hydrolase</keyword>
<dbReference type="Pfam" id="PF17677">
    <property type="entry name" value="Glyco_hydro38C2"/>
    <property type="match status" value="1"/>
</dbReference>
<reference evidence="13 14" key="1">
    <citation type="submission" date="2024-02" db="EMBL/GenBank/DDBJ databases">
        <title>Chromosome-scale genome assembly of the rough periwinkle Littorina saxatilis.</title>
        <authorList>
            <person name="De Jode A."/>
            <person name="Faria R."/>
            <person name="Formenti G."/>
            <person name="Sims Y."/>
            <person name="Smith T.P."/>
            <person name="Tracey A."/>
            <person name="Wood J.M.D."/>
            <person name="Zagrodzka Z.B."/>
            <person name="Johannesson K."/>
            <person name="Butlin R.K."/>
            <person name="Leder E.H."/>
        </authorList>
    </citation>
    <scope>NUCLEOTIDE SEQUENCE [LARGE SCALE GENOMIC DNA]</scope>
    <source>
        <strain evidence="13">Snail1</strain>
        <tissue evidence="13">Muscle</tissue>
    </source>
</reference>
<dbReference type="PANTHER" id="PTHR11607">
    <property type="entry name" value="ALPHA-MANNOSIDASE"/>
    <property type="match status" value="1"/>
</dbReference>
<evidence type="ECO:0000256" key="7">
    <source>
        <dbReference type="ARBA" id="ARBA00022833"/>
    </source>
</evidence>
<dbReference type="InterPro" id="IPR011682">
    <property type="entry name" value="Glyco_hydro_38_C"/>
</dbReference>
<feature type="domain" description="Glycoside hydrolase family 38 central" evidence="12">
    <location>
        <begin position="362"/>
        <end position="439"/>
    </location>
</feature>
<dbReference type="Gene3D" id="2.60.40.1360">
    <property type="match status" value="1"/>
</dbReference>
<dbReference type="FunFam" id="1.20.1270.50:FF:000003">
    <property type="entry name" value="Alpha-mannosidase"/>
    <property type="match status" value="1"/>
</dbReference>
<dbReference type="Pfam" id="PF07748">
    <property type="entry name" value="Glyco_hydro_38C"/>
    <property type="match status" value="1"/>
</dbReference>
<dbReference type="GO" id="GO:0006013">
    <property type="term" value="P:mannose metabolic process"/>
    <property type="evidence" value="ECO:0007669"/>
    <property type="project" value="InterPro"/>
</dbReference>
<dbReference type="GO" id="GO:0030246">
    <property type="term" value="F:carbohydrate binding"/>
    <property type="evidence" value="ECO:0007669"/>
    <property type="project" value="InterPro"/>
</dbReference>
<dbReference type="SUPFAM" id="SSF88688">
    <property type="entry name" value="Families 57/38 glycoside transferase middle domain"/>
    <property type="match status" value="1"/>
</dbReference>
<dbReference type="SMART" id="SM00872">
    <property type="entry name" value="Alpha-mann_mid"/>
    <property type="match status" value="1"/>
</dbReference>
<feature type="signal peptide" evidence="11">
    <location>
        <begin position="1"/>
        <end position="18"/>
    </location>
</feature>
<dbReference type="InterPro" id="IPR027291">
    <property type="entry name" value="Glyco_hydro_38_N_sf"/>
</dbReference>
<keyword evidence="5 11" id="KW-0732">Signal</keyword>
<evidence type="ECO:0000259" key="12">
    <source>
        <dbReference type="SMART" id="SM00872"/>
    </source>
</evidence>
<keyword evidence="7 11" id="KW-0862">Zinc</keyword>
<dbReference type="Pfam" id="PF01074">
    <property type="entry name" value="Glyco_hydro_38N"/>
    <property type="match status" value="1"/>
</dbReference>
<dbReference type="FunFam" id="2.60.40.1180:FF:000018">
    <property type="entry name" value="Alpha-mannosidase"/>
    <property type="match status" value="1"/>
</dbReference>
<dbReference type="InterPro" id="IPR011330">
    <property type="entry name" value="Glyco_hydro/deAcase_b/a-brl"/>
</dbReference>
<evidence type="ECO:0000256" key="2">
    <source>
        <dbReference type="ARBA" id="ARBA00009792"/>
    </source>
</evidence>
<dbReference type="InterPro" id="IPR050843">
    <property type="entry name" value="Glycosyl_Hydrlase_38"/>
</dbReference>
<dbReference type="Gene3D" id="3.20.110.10">
    <property type="entry name" value="Glycoside hydrolase 38, N terminal domain"/>
    <property type="match status" value="1"/>
</dbReference>
<evidence type="ECO:0000256" key="11">
    <source>
        <dbReference type="RuleBase" id="RU361199"/>
    </source>
</evidence>
<dbReference type="InterPro" id="IPR028995">
    <property type="entry name" value="Glyco_hydro_57/38_cen_sf"/>
</dbReference>
<keyword evidence="8" id="KW-1015">Disulfide bond</keyword>
<comment type="cofactor">
    <cofactor evidence="11">
        <name>Zn(2+)</name>
        <dbReference type="ChEBI" id="CHEBI:29105"/>
    </cofactor>
    <text evidence="11">Binds 1 zinc ion per subunit.</text>
</comment>
<dbReference type="EMBL" id="JBAMIC010000002">
    <property type="protein sequence ID" value="KAK7113103.1"/>
    <property type="molecule type" value="Genomic_DNA"/>
</dbReference>
<feature type="chain" id="PRO_5042666995" description="Alpha-mannosidase" evidence="11">
    <location>
        <begin position="19"/>
        <end position="1069"/>
    </location>
</feature>
<evidence type="ECO:0000256" key="3">
    <source>
        <dbReference type="ARBA" id="ARBA00012752"/>
    </source>
</evidence>
<dbReference type="InterPro" id="IPR011013">
    <property type="entry name" value="Gal_mutarotase_sf_dom"/>
</dbReference>
<proteinExistence type="inferred from homology"/>
<keyword evidence="10 11" id="KW-0326">Glycosidase</keyword>
<dbReference type="InterPro" id="IPR037094">
    <property type="entry name" value="Glyco_hydro_38_cen_sf"/>
</dbReference>
<keyword evidence="4 11" id="KW-0479">Metal-binding</keyword>
<protein>
    <recommendedName>
        <fullName evidence="3 11">Alpha-mannosidase</fullName>
        <ecNumber evidence="11">3.2.1.-</ecNumber>
    </recommendedName>
</protein>
<evidence type="ECO:0000256" key="8">
    <source>
        <dbReference type="ARBA" id="ARBA00023157"/>
    </source>
</evidence>
<dbReference type="Gene3D" id="1.20.1270.50">
    <property type="entry name" value="Glycoside hydrolase family 38, central domain"/>
    <property type="match status" value="2"/>
</dbReference>
<evidence type="ECO:0000313" key="13">
    <source>
        <dbReference type="EMBL" id="KAK7113103.1"/>
    </source>
</evidence>
<dbReference type="GO" id="GO:0004559">
    <property type="term" value="F:alpha-mannosidase activity"/>
    <property type="evidence" value="ECO:0007669"/>
    <property type="project" value="UniProtKB-EC"/>
</dbReference>
<comment type="caution">
    <text evidence="13">The sequence shown here is derived from an EMBL/GenBank/DDBJ whole genome shotgun (WGS) entry which is preliminary data.</text>
</comment>
<dbReference type="Pfam" id="PF21260">
    <property type="entry name" value="Laman-like_dom"/>
    <property type="match status" value="1"/>
</dbReference>
<keyword evidence="14" id="KW-1185">Reference proteome</keyword>
<dbReference type="FunFam" id="1.20.1270.50:FF:000002">
    <property type="entry name" value="Alpha-mannosidase"/>
    <property type="match status" value="1"/>
</dbReference>
<dbReference type="FunFam" id="2.70.98.30:FF:000003">
    <property type="entry name" value="Alpha-mannosidase"/>
    <property type="match status" value="1"/>
</dbReference>
<dbReference type="InterPro" id="IPR048534">
    <property type="entry name" value="Man2a1-like_dom"/>
</dbReference>
<gene>
    <name evidence="13" type="ORF">V1264_012453</name>
</gene>
<comment type="similarity">
    <text evidence="2 11">Belongs to the glycosyl hydrolase 38 family.</text>
</comment>
<dbReference type="FunFam" id="3.20.110.10:FF:000001">
    <property type="entry name" value="Alpha-mannosidase"/>
    <property type="match status" value="1"/>
</dbReference>
<dbReference type="InterPro" id="IPR015341">
    <property type="entry name" value="Glyco_hydro_38_cen"/>
</dbReference>
<dbReference type="Pfam" id="PF09261">
    <property type="entry name" value="Alpha-mann_mid"/>
    <property type="match status" value="1"/>
</dbReference>
<dbReference type="SUPFAM" id="SSF74650">
    <property type="entry name" value="Galactose mutarotase-like"/>
    <property type="match status" value="1"/>
</dbReference>
<evidence type="ECO:0000256" key="5">
    <source>
        <dbReference type="ARBA" id="ARBA00022729"/>
    </source>
</evidence>
<comment type="catalytic activity">
    <reaction evidence="1">
        <text>Hydrolysis of terminal, non-reducing alpha-D-mannose residues in alpha-D-mannosides.</text>
        <dbReference type="EC" id="3.2.1.24"/>
    </reaction>
</comment>
<dbReference type="AlphaFoldDB" id="A0AAN9GLI2"/>
<dbReference type="GO" id="GO:0046872">
    <property type="term" value="F:metal ion binding"/>
    <property type="evidence" value="ECO:0007669"/>
    <property type="project" value="UniProtKB-KW"/>
</dbReference>
<organism evidence="13 14">
    <name type="scientific">Littorina saxatilis</name>
    <dbReference type="NCBI Taxonomy" id="31220"/>
    <lineage>
        <taxon>Eukaryota</taxon>
        <taxon>Metazoa</taxon>
        <taxon>Spiralia</taxon>
        <taxon>Lophotrochozoa</taxon>
        <taxon>Mollusca</taxon>
        <taxon>Gastropoda</taxon>
        <taxon>Caenogastropoda</taxon>
        <taxon>Littorinimorpha</taxon>
        <taxon>Littorinoidea</taxon>
        <taxon>Littorinidae</taxon>
        <taxon>Littorina</taxon>
    </lineage>
</organism>
<dbReference type="SUPFAM" id="SSF88713">
    <property type="entry name" value="Glycoside hydrolase/deacetylase"/>
    <property type="match status" value="1"/>
</dbReference>
<dbReference type="Gene3D" id="2.70.98.30">
    <property type="entry name" value="Golgi alpha-mannosidase II, domain 4"/>
    <property type="match status" value="1"/>
</dbReference>
<dbReference type="InterPro" id="IPR013780">
    <property type="entry name" value="Glyco_hydro_b"/>
</dbReference>
<evidence type="ECO:0000313" key="14">
    <source>
        <dbReference type="Proteomes" id="UP001374579"/>
    </source>
</evidence>
<dbReference type="Gene3D" id="2.60.40.1180">
    <property type="entry name" value="Golgi alpha-mannosidase II"/>
    <property type="match status" value="1"/>
</dbReference>
<accession>A0AAN9GLI2</accession>
<evidence type="ECO:0000256" key="4">
    <source>
        <dbReference type="ARBA" id="ARBA00022723"/>
    </source>
</evidence>
<evidence type="ECO:0000256" key="9">
    <source>
        <dbReference type="ARBA" id="ARBA00023180"/>
    </source>
</evidence>
<dbReference type="GO" id="GO:0005764">
    <property type="term" value="C:lysosome"/>
    <property type="evidence" value="ECO:0007669"/>
    <property type="project" value="TreeGrafter"/>
</dbReference>
<dbReference type="Proteomes" id="UP001374579">
    <property type="component" value="Unassembled WGS sequence"/>
</dbReference>
<dbReference type="InterPro" id="IPR041147">
    <property type="entry name" value="GH38_C"/>
</dbReference>